<name>A0ABS6EZP8_9CLOT</name>
<proteinExistence type="inferred from homology"/>
<dbReference type="Pfam" id="PF17727">
    <property type="entry name" value="CtsR_C"/>
    <property type="match status" value="1"/>
</dbReference>
<evidence type="ECO:0000259" key="8">
    <source>
        <dbReference type="Pfam" id="PF05848"/>
    </source>
</evidence>
<evidence type="ECO:0000313" key="10">
    <source>
        <dbReference type="EMBL" id="MBU5591706.1"/>
    </source>
</evidence>
<accession>A0ABS6EZP8</accession>
<evidence type="ECO:0000256" key="6">
    <source>
        <dbReference type="ARBA" id="ARBA00023163"/>
    </source>
</evidence>
<comment type="caution">
    <text evidence="10">The sequence shown here is derived from an EMBL/GenBank/DDBJ whole genome shotgun (WGS) entry which is preliminary data.</text>
</comment>
<dbReference type="InterPro" id="IPR041473">
    <property type="entry name" value="CtsR_C"/>
</dbReference>
<keyword evidence="5 7" id="KW-0238">DNA-binding</keyword>
<evidence type="ECO:0000256" key="7">
    <source>
        <dbReference type="PIRNR" id="PIRNR010607"/>
    </source>
</evidence>
<evidence type="ECO:0000256" key="5">
    <source>
        <dbReference type="ARBA" id="ARBA00023125"/>
    </source>
</evidence>
<evidence type="ECO:0000259" key="9">
    <source>
        <dbReference type="Pfam" id="PF17727"/>
    </source>
</evidence>
<dbReference type="EMBL" id="JAHLQL010000002">
    <property type="protein sequence ID" value="MBU5591706.1"/>
    <property type="molecule type" value="Genomic_DNA"/>
</dbReference>
<dbReference type="PIRSF" id="PIRSF010607">
    <property type="entry name" value="Txn_repr_CtsR"/>
    <property type="match status" value="1"/>
</dbReference>
<evidence type="ECO:0000256" key="1">
    <source>
        <dbReference type="ARBA" id="ARBA00010189"/>
    </source>
</evidence>
<dbReference type="InterPro" id="IPR041902">
    <property type="entry name" value="CtsR_N_sf"/>
</dbReference>
<organism evidence="10 11">
    <name type="scientific">Clostridium simiarum</name>
    <dbReference type="NCBI Taxonomy" id="2841506"/>
    <lineage>
        <taxon>Bacteria</taxon>
        <taxon>Bacillati</taxon>
        <taxon>Bacillota</taxon>
        <taxon>Clostridia</taxon>
        <taxon>Eubacteriales</taxon>
        <taxon>Clostridiaceae</taxon>
        <taxon>Clostridium</taxon>
    </lineage>
</organism>
<dbReference type="Gene3D" id="3.30.56.130">
    <property type="entry name" value="Transcriptional regulator CtsR, winged HTH domain"/>
    <property type="match status" value="1"/>
</dbReference>
<keyword evidence="4 7" id="KW-0805">Transcription regulation</keyword>
<feature type="domain" description="CtsR N-terminal HTH" evidence="8">
    <location>
        <begin position="3"/>
        <end position="73"/>
    </location>
</feature>
<evidence type="ECO:0000256" key="3">
    <source>
        <dbReference type="ARBA" id="ARBA00022491"/>
    </source>
</evidence>
<evidence type="ECO:0000313" key="11">
    <source>
        <dbReference type="Proteomes" id="UP000736583"/>
    </source>
</evidence>
<dbReference type="InterPro" id="IPR008463">
    <property type="entry name" value="CtsR"/>
</dbReference>
<protein>
    <recommendedName>
        <fullName evidence="2 7">Transcriptional regulator CtsR</fullName>
    </recommendedName>
</protein>
<reference evidence="10 11" key="1">
    <citation type="submission" date="2021-06" db="EMBL/GenBank/DDBJ databases">
        <authorList>
            <person name="Sun Q."/>
            <person name="Li D."/>
        </authorList>
    </citation>
    <scope>NUCLEOTIDE SEQUENCE [LARGE SCALE GENOMIC DNA]</scope>
    <source>
        <strain evidence="10 11">MSJ-4</strain>
    </source>
</reference>
<dbReference type="InterPro" id="IPR041908">
    <property type="entry name" value="CtsR_C_sf"/>
</dbReference>
<comment type="similarity">
    <text evidence="1 7">Belongs to the CtsR family.</text>
</comment>
<dbReference type="RefSeq" id="WP_032123634.1">
    <property type="nucleotide sequence ID" value="NZ_JAHLQL010000002.1"/>
</dbReference>
<dbReference type="Gene3D" id="1.10.1200.150">
    <property type="entry name" value="Transcriptional regulator CtsR, C-terminal domain"/>
    <property type="match status" value="1"/>
</dbReference>
<feature type="domain" description="CtsR C-terminal dimerization" evidence="9">
    <location>
        <begin position="78"/>
        <end position="149"/>
    </location>
</feature>
<sequence length="153" mass="17557">MARLSDIIEDFIKSLLEESEEKELQIQRNELATHFSCAPSQINYVLTTRFTTEKGYIIESRRGGGGYIIIKQVRYNDYKKIRDIINQRIGDSITYDYSLSLVEGLIELEIIGEREGDIIKAAMNDRVLSSVSSEMRNKIRSDLLKSMIMVVLS</sequence>
<gene>
    <name evidence="10" type="ORF">KQI89_08005</name>
</gene>
<dbReference type="Proteomes" id="UP000736583">
    <property type="component" value="Unassembled WGS sequence"/>
</dbReference>
<dbReference type="InterPro" id="IPR040465">
    <property type="entry name" value="CtsR_N"/>
</dbReference>
<keyword evidence="3 7" id="KW-0678">Repressor</keyword>
<keyword evidence="11" id="KW-1185">Reference proteome</keyword>
<evidence type="ECO:0000256" key="2">
    <source>
        <dbReference type="ARBA" id="ARBA00014129"/>
    </source>
</evidence>
<dbReference type="Pfam" id="PF05848">
    <property type="entry name" value="CtsR"/>
    <property type="match status" value="1"/>
</dbReference>
<keyword evidence="6 7" id="KW-0804">Transcription</keyword>
<evidence type="ECO:0000256" key="4">
    <source>
        <dbReference type="ARBA" id="ARBA00023015"/>
    </source>
</evidence>